<dbReference type="RefSeq" id="WP_092731279.1">
    <property type="nucleotide sequence ID" value="NZ_FNPC01000003.1"/>
</dbReference>
<dbReference type="AlphaFoldDB" id="A0A1H3GX21"/>
<dbReference type="InterPro" id="IPR036291">
    <property type="entry name" value="NAD(P)-bd_dom_sf"/>
</dbReference>
<accession>A0A1H3GX21</accession>
<proteinExistence type="predicted"/>
<evidence type="ECO:0000256" key="1">
    <source>
        <dbReference type="SAM" id="MobiDB-lite"/>
    </source>
</evidence>
<dbReference type="OrthoDB" id="214116at2157"/>
<dbReference type="PANTHER" id="PTHR13812:SF19">
    <property type="entry name" value="KETIMINE REDUCTASE MU-CRYSTALLIN"/>
    <property type="match status" value="1"/>
</dbReference>
<dbReference type="PANTHER" id="PTHR13812">
    <property type="entry name" value="KETIMINE REDUCTASE MU-CRYSTALLIN"/>
    <property type="match status" value="1"/>
</dbReference>
<protein>
    <submittedName>
        <fullName evidence="2">Alanine dehydrogenase</fullName>
    </submittedName>
</protein>
<dbReference type="Proteomes" id="UP000199079">
    <property type="component" value="Unassembled WGS sequence"/>
</dbReference>
<dbReference type="InterPro" id="IPR023401">
    <property type="entry name" value="ODC_N"/>
</dbReference>
<dbReference type="EMBL" id="FNPC01000003">
    <property type="protein sequence ID" value="SDY07873.1"/>
    <property type="molecule type" value="Genomic_DNA"/>
</dbReference>
<evidence type="ECO:0000313" key="2">
    <source>
        <dbReference type="EMBL" id="SDY07873.1"/>
    </source>
</evidence>
<feature type="compositionally biased region" description="Basic and acidic residues" evidence="1">
    <location>
        <begin position="27"/>
        <end position="41"/>
    </location>
</feature>
<reference evidence="3" key="1">
    <citation type="submission" date="2016-10" db="EMBL/GenBank/DDBJ databases">
        <authorList>
            <person name="Varghese N."/>
            <person name="Submissions S."/>
        </authorList>
    </citation>
    <scope>NUCLEOTIDE SEQUENCE [LARGE SCALE GENOMIC DNA]</scope>
    <source>
        <strain evidence="3">DC30,IBRC 10041,KCTC 4046</strain>
    </source>
</reference>
<organism evidence="2 3">
    <name type="scientific">Halopenitus persicus</name>
    <dbReference type="NCBI Taxonomy" id="1048396"/>
    <lineage>
        <taxon>Archaea</taxon>
        <taxon>Methanobacteriati</taxon>
        <taxon>Methanobacteriota</taxon>
        <taxon>Stenosarchaea group</taxon>
        <taxon>Halobacteria</taxon>
        <taxon>Halobacteriales</taxon>
        <taxon>Haloferacaceae</taxon>
        <taxon>Halopenitus</taxon>
    </lineage>
</organism>
<evidence type="ECO:0000313" key="3">
    <source>
        <dbReference type="Proteomes" id="UP000199079"/>
    </source>
</evidence>
<keyword evidence="3" id="KW-1185">Reference proteome</keyword>
<dbReference type="Gene3D" id="3.30.1780.10">
    <property type="entry name" value="ornithine cyclodeaminase, domain 1"/>
    <property type="match status" value="2"/>
</dbReference>
<dbReference type="Pfam" id="PF02423">
    <property type="entry name" value="OCD_Mu_crystall"/>
    <property type="match status" value="1"/>
</dbReference>
<dbReference type="Gene3D" id="3.40.50.720">
    <property type="entry name" value="NAD(P)-binding Rossmann-like Domain"/>
    <property type="match status" value="1"/>
</dbReference>
<feature type="compositionally biased region" description="Gly residues" evidence="1">
    <location>
        <begin position="71"/>
        <end position="82"/>
    </location>
</feature>
<name>A0A1H3GX21_9EURY</name>
<feature type="compositionally biased region" description="Acidic residues" evidence="1">
    <location>
        <begin position="55"/>
        <end position="70"/>
    </location>
</feature>
<feature type="region of interest" description="Disordered" evidence="1">
    <location>
        <begin position="27"/>
        <end position="83"/>
    </location>
</feature>
<dbReference type="SUPFAM" id="SSF51735">
    <property type="entry name" value="NAD(P)-binding Rossmann-fold domains"/>
    <property type="match status" value="1"/>
</dbReference>
<dbReference type="PIRSF" id="PIRSF001439">
    <property type="entry name" value="CryM"/>
    <property type="match status" value="1"/>
</dbReference>
<dbReference type="GO" id="GO:0005737">
    <property type="term" value="C:cytoplasm"/>
    <property type="evidence" value="ECO:0007669"/>
    <property type="project" value="TreeGrafter"/>
</dbReference>
<sequence length="355" mass="36113">MRVLSDDDVASVLDLEALLEVVDEAFRKQGRGEVERPDRPHFPVGTGLTVPAPEGSDDGELGGSDGDESGGSDGGESGGNGSVAGPFGTALVMPAYVHGAETYATKLAAVHENNPGRGLETVNATIALTDAATGLPVAYLSGSRITNARTGCIGGVAARALATDGPVTLGVIGAGRQARWQVRAIDAATDLDRVRVYSPSDSRNECAETLRSEGIDATAVDSPRAAVAGATVVVTATPASEPVFDGADLEPGALVVAIGAYDESMRELDAETIRRADRLFGDVPSEAAHTGDIPDDVTAADLTPLSAALEGTAGRGSDAEVIVVESVGSAVLDAAAAEHLYTEAQRRGVGRDVDV</sequence>
<gene>
    <name evidence="2" type="ORF">SAMN05216564_10331</name>
</gene>
<dbReference type="InterPro" id="IPR003462">
    <property type="entry name" value="ODC_Mu_crystall"/>
</dbReference>